<keyword evidence="2" id="KW-1185">Reference proteome</keyword>
<proteinExistence type="predicted"/>
<name>A0A8T2PD22_9TELE</name>
<dbReference type="AlphaFoldDB" id="A0A8T2PD22"/>
<accession>A0A8T2PD22</accession>
<dbReference type="Proteomes" id="UP000824540">
    <property type="component" value="Unassembled WGS sequence"/>
</dbReference>
<dbReference type="OrthoDB" id="8855799at2759"/>
<feature type="non-terminal residue" evidence="1">
    <location>
        <position position="118"/>
    </location>
</feature>
<organism evidence="1 2">
    <name type="scientific">Albula glossodonta</name>
    <name type="common">roundjaw bonefish</name>
    <dbReference type="NCBI Taxonomy" id="121402"/>
    <lineage>
        <taxon>Eukaryota</taxon>
        <taxon>Metazoa</taxon>
        <taxon>Chordata</taxon>
        <taxon>Craniata</taxon>
        <taxon>Vertebrata</taxon>
        <taxon>Euteleostomi</taxon>
        <taxon>Actinopterygii</taxon>
        <taxon>Neopterygii</taxon>
        <taxon>Teleostei</taxon>
        <taxon>Albuliformes</taxon>
        <taxon>Albulidae</taxon>
        <taxon>Albula</taxon>
    </lineage>
</organism>
<gene>
    <name evidence="1" type="ORF">JZ751_026462</name>
</gene>
<protein>
    <submittedName>
        <fullName evidence="1">Uncharacterized protein</fullName>
    </submittedName>
</protein>
<comment type="caution">
    <text evidence="1">The sequence shown here is derived from an EMBL/GenBank/DDBJ whole genome shotgun (WGS) entry which is preliminary data.</text>
</comment>
<evidence type="ECO:0000313" key="2">
    <source>
        <dbReference type="Proteomes" id="UP000824540"/>
    </source>
</evidence>
<dbReference type="EMBL" id="JAFBMS010000008">
    <property type="protein sequence ID" value="KAG9350109.1"/>
    <property type="molecule type" value="Genomic_DNA"/>
</dbReference>
<evidence type="ECO:0000313" key="1">
    <source>
        <dbReference type="EMBL" id="KAG9350109.1"/>
    </source>
</evidence>
<reference evidence="1" key="1">
    <citation type="thesis" date="2021" institute="BYU ScholarsArchive" country="Provo, UT, USA">
        <title>Applications of and Algorithms for Genome Assembly and Genomic Analyses with an Emphasis on Marine Teleosts.</title>
        <authorList>
            <person name="Pickett B.D."/>
        </authorList>
    </citation>
    <scope>NUCLEOTIDE SEQUENCE</scope>
    <source>
        <strain evidence="1">HI-2016</strain>
    </source>
</reference>
<sequence length="118" mass="13261">MSELRHFSIHVINSRLSNRRLPYSASYVAGWSNPVMWDSAVWEGAASEEPGERSGVAEEIIQPKRLLHQINSEGEMVHGHLDTRVKNYTEGAKPVHLAQTSFLIEAFGSTFILDLELN</sequence>